<proteinExistence type="predicted"/>
<sequence>MDPEDAAALRAWTTSASLGPAAVRRARIVLRSAEGVGPTALAAELGCSPQTVLTWRERYRADGIAGLADAPRAGRPVTIDQVSVVERTLCAPPPRLRIRRWSSRLLAAELGVSNVAVAKVWRSWGISPLDGGHVRLNTEPPFDHSSAVFAGLHLDAGGGVLALVVATDLPDDRMPVRARPRLGARFGSLDLGGAVDADGLAGFLDGFDDTPGSQLRLLVDHTPAQVRGWARRRGASVHVVPSGLDWARMVRVAAVLAGATPVGAASVAGLRSAVIEHRSGRPLLWRHPEATA</sequence>
<protein>
    <submittedName>
        <fullName evidence="1">Helix-turn-helix domain containing protein</fullName>
    </submittedName>
</protein>
<organism evidence="1 2">
    <name type="scientific">Pseudonocardia petroleophila</name>
    <dbReference type="NCBI Taxonomy" id="37331"/>
    <lineage>
        <taxon>Bacteria</taxon>
        <taxon>Bacillati</taxon>
        <taxon>Actinomycetota</taxon>
        <taxon>Actinomycetes</taxon>
        <taxon>Pseudonocardiales</taxon>
        <taxon>Pseudonocardiaceae</taxon>
        <taxon>Pseudonocardia</taxon>
    </lineage>
</organism>
<reference evidence="1 2" key="1">
    <citation type="submission" date="2020-08" db="EMBL/GenBank/DDBJ databases">
        <authorList>
            <person name="Mo P."/>
        </authorList>
    </citation>
    <scope>NUCLEOTIDE SEQUENCE [LARGE SCALE GENOMIC DNA]</scope>
    <source>
        <strain evidence="1 2">CGMCC 4.1532</strain>
    </source>
</reference>
<dbReference type="KEGG" id="ppel:H6H00_13130"/>
<dbReference type="SUPFAM" id="SSF46689">
    <property type="entry name" value="Homeodomain-like"/>
    <property type="match status" value="1"/>
</dbReference>
<dbReference type="InterPro" id="IPR009057">
    <property type="entry name" value="Homeodomain-like_sf"/>
</dbReference>
<accession>A0A7G7MPM5</accession>
<keyword evidence="2" id="KW-1185">Reference proteome</keyword>
<dbReference type="Proteomes" id="UP000515728">
    <property type="component" value="Chromosome"/>
</dbReference>
<gene>
    <name evidence="1" type="ORF">H6H00_13130</name>
</gene>
<dbReference type="AlphaFoldDB" id="A0A7G7MPM5"/>
<evidence type="ECO:0000313" key="2">
    <source>
        <dbReference type="Proteomes" id="UP000515728"/>
    </source>
</evidence>
<dbReference type="RefSeq" id="WP_185721537.1">
    <property type="nucleotide sequence ID" value="NZ_BAAAWI010000001.1"/>
</dbReference>
<dbReference type="EMBL" id="CP060131">
    <property type="protein sequence ID" value="QNG54736.1"/>
    <property type="molecule type" value="Genomic_DNA"/>
</dbReference>
<dbReference type="Pfam" id="PF13551">
    <property type="entry name" value="HTH_29"/>
    <property type="match status" value="1"/>
</dbReference>
<evidence type="ECO:0000313" key="1">
    <source>
        <dbReference type="EMBL" id="QNG54736.1"/>
    </source>
</evidence>
<name>A0A7G7MPM5_9PSEU</name>